<dbReference type="EMBL" id="BMQS01000019">
    <property type="protein sequence ID" value="GGU01291.1"/>
    <property type="molecule type" value="Genomic_DNA"/>
</dbReference>
<dbReference type="Proteomes" id="UP000616143">
    <property type="component" value="Unassembled WGS sequence"/>
</dbReference>
<dbReference type="Pfam" id="PF01955">
    <property type="entry name" value="CbiZ"/>
    <property type="match status" value="1"/>
</dbReference>
<sequence>MKWKERWWRDAVLYEVVGESLASTVFGGGRCDGAIFMTVGDSFQLSEVDGYLEGRLRALGVGGRLIAFLTKVDVATREVIEGKDHLVVSTAGLTNPSCPREVGTINVFVAVEASPVGNAMADLFRLVTEAKSAAAFSLGLRCGDLPCPGTVSDAIGVAFTGGDPLRFVGLGTGIGDAVYTDVIKAVRTAAGRWSSWRGDLL</sequence>
<keyword evidence="3" id="KW-1185">Reference proteome</keyword>
<name>A0A348B4S0_9CREN</name>
<dbReference type="InterPro" id="IPR002808">
    <property type="entry name" value="AdoCbi_amidolase"/>
</dbReference>
<reference evidence="2" key="1">
    <citation type="journal article" date="2014" name="Int. J. Syst. Evol. Microbiol.">
        <title>Complete genome sequence of Corynebacterium casei LMG S-19264T (=DSM 44701T), isolated from a smear-ripened cheese.</title>
        <authorList>
            <consortium name="US DOE Joint Genome Institute (JGI-PGF)"/>
            <person name="Walter F."/>
            <person name="Albersmeier A."/>
            <person name="Kalinowski J."/>
            <person name="Ruckert C."/>
        </authorList>
    </citation>
    <scope>NUCLEOTIDE SEQUENCE</scope>
    <source>
        <strain evidence="2">JCM 31740</strain>
    </source>
</reference>
<dbReference type="KEGG" id="sacd:HS1genome_1561"/>
<dbReference type="GO" id="GO:0008939">
    <property type="term" value="F:nicotinate-nucleotide-dimethylbenzimidazole phosphoribosyltransferase activity"/>
    <property type="evidence" value="ECO:0007669"/>
    <property type="project" value="InterPro"/>
</dbReference>
<dbReference type="AlphaFoldDB" id="A0A348B4S0"/>
<dbReference type="SUPFAM" id="SSF52733">
    <property type="entry name" value="Nicotinate mononucleotide:5,6-dimethylbenzimidazole phosphoribosyltransferase (CobT)"/>
    <property type="match status" value="1"/>
</dbReference>
<evidence type="ECO:0008006" key="4">
    <source>
        <dbReference type="Google" id="ProtNLM"/>
    </source>
</evidence>
<evidence type="ECO:0000313" key="3">
    <source>
        <dbReference type="Proteomes" id="UP000276741"/>
    </source>
</evidence>
<dbReference type="EMBL" id="AP018553">
    <property type="protein sequence ID" value="BBD73172.1"/>
    <property type="molecule type" value="Genomic_DNA"/>
</dbReference>
<protein>
    <recommendedName>
        <fullName evidence="4">Adenosylcobinamide amidohydrolase</fullName>
    </recommendedName>
</protein>
<accession>A0A348B4S0</accession>
<gene>
    <name evidence="2" type="ORF">GCM10007116_18070</name>
    <name evidence="1" type="ORF">HS1genome_1561</name>
</gene>
<dbReference type="Proteomes" id="UP000276741">
    <property type="component" value="Chromosome"/>
</dbReference>
<reference evidence="2" key="4">
    <citation type="submission" date="2020-09" db="EMBL/GenBank/DDBJ databases">
        <authorList>
            <person name="Sun Q."/>
            <person name="Ohkuma M."/>
        </authorList>
    </citation>
    <scope>NUCLEOTIDE SEQUENCE</scope>
    <source>
        <strain evidence="2">JCM 31740</strain>
    </source>
</reference>
<reference evidence="3" key="2">
    <citation type="submission" date="2018-04" db="EMBL/GenBank/DDBJ databases">
        <title>Complete genome sequence of Sulfodiicoccus acidiphilus strain HS-1.</title>
        <authorList>
            <person name="Sakai H.D."/>
            <person name="Kurosawa N."/>
        </authorList>
    </citation>
    <scope>NUCLEOTIDE SEQUENCE [LARGE SCALE GENOMIC DNA]</scope>
    <source>
        <strain evidence="3">HS-1</strain>
    </source>
</reference>
<dbReference type="PANTHER" id="PTHR35336:SF5">
    <property type="entry name" value="ADENOSYLCOBINAMIDE AMIDOHYDROLASE"/>
    <property type="match status" value="1"/>
</dbReference>
<reference evidence="1" key="3">
    <citation type="journal article" date="2019" name="BMC Res. Notes">
        <title>Complete genome sequence of the Sulfodiicoccus acidiphilus strain HS-1T, the first crenarchaeon that lacks polB3, isolated from an acidic hot spring in Ohwaku-dani, Hakone, Japan.</title>
        <authorList>
            <person name="Sakai H.D."/>
            <person name="Kurosawa N."/>
        </authorList>
    </citation>
    <scope>NUCLEOTIDE SEQUENCE</scope>
    <source>
        <strain evidence="1">HS-1</strain>
    </source>
</reference>
<dbReference type="GeneID" id="38667063"/>
<dbReference type="PANTHER" id="PTHR35336">
    <property type="entry name" value="ADENOSYLCOBINAMIDE AMIDOHYDROLASE"/>
    <property type="match status" value="1"/>
</dbReference>
<evidence type="ECO:0000313" key="1">
    <source>
        <dbReference type="EMBL" id="BBD73172.1"/>
    </source>
</evidence>
<dbReference type="RefSeq" id="WP_158613748.1">
    <property type="nucleotide sequence ID" value="NZ_AP018553.1"/>
</dbReference>
<dbReference type="InterPro" id="IPR052209">
    <property type="entry name" value="CbiZ"/>
</dbReference>
<organism evidence="1 3">
    <name type="scientific">Sulfodiicoccus acidiphilus</name>
    <dbReference type="NCBI Taxonomy" id="1670455"/>
    <lineage>
        <taxon>Archaea</taxon>
        <taxon>Thermoproteota</taxon>
        <taxon>Thermoprotei</taxon>
        <taxon>Sulfolobales</taxon>
        <taxon>Sulfolobaceae</taxon>
        <taxon>Sulfodiicoccus</taxon>
    </lineage>
</organism>
<dbReference type="InterPro" id="IPR036087">
    <property type="entry name" value="Nict_dMeBzImd_PRibTrfase_sf"/>
</dbReference>
<proteinExistence type="predicted"/>
<evidence type="ECO:0000313" key="2">
    <source>
        <dbReference type="EMBL" id="GGU01291.1"/>
    </source>
</evidence>